<proteinExistence type="predicted"/>
<protein>
    <submittedName>
        <fullName evidence="1">Uncharacterized protein</fullName>
    </submittedName>
</protein>
<keyword evidence="2" id="KW-1185">Reference proteome</keyword>
<organism evidence="1 2">
    <name type="scientific">Stentor coeruleus</name>
    <dbReference type="NCBI Taxonomy" id="5963"/>
    <lineage>
        <taxon>Eukaryota</taxon>
        <taxon>Sar</taxon>
        <taxon>Alveolata</taxon>
        <taxon>Ciliophora</taxon>
        <taxon>Postciliodesmatophora</taxon>
        <taxon>Heterotrichea</taxon>
        <taxon>Heterotrichida</taxon>
        <taxon>Stentoridae</taxon>
        <taxon>Stentor</taxon>
    </lineage>
</organism>
<dbReference type="OrthoDB" id="419138at2759"/>
<sequence length="66" mass="7703">MIFNEYLNDYYINRVSPKIPTELGLDALLESLYKVAARRSLTRENMSKDKTGLQSFEIFIPIIFSQ</sequence>
<comment type="caution">
    <text evidence="1">The sequence shown here is derived from an EMBL/GenBank/DDBJ whole genome shotgun (WGS) entry which is preliminary data.</text>
</comment>
<dbReference type="Proteomes" id="UP000187209">
    <property type="component" value="Unassembled WGS sequence"/>
</dbReference>
<dbReference type="AlphaFoldDB" id="A0A1R2BQC5"/>
<name>A0A1R2BQC5_9CILI</name>
<evidence type="ECO:0000313" key="2">
    <source>
        <dbReference type="Proteomes" id="UP000187209"/>
    </source>
</evidence>
<evidence type="ECO:0000313" key="1">
    <source>
        <dbReference type="EMBL" id="OMJ78978.1"/>
    </source>
</evidence>
<reference evidence="1 2" key="1">
    <citation type="submission" date="2016-11" db="EMBL/GenBank/DDBJ databases">
        <title>The macronuclear genome of Stentor coeruleus: a giant cell with tiny introns.</title>
        <authorList>
            <person name="Slabodnick M."/>
            <person name="Ruby J.G."/>
            <person name="Reiff S.B."/>
            <person name="Swart E.C."/>
            <person name="Gosai S."/>
            <person name="Prabakaran S."/>
            <person name="Witkowska E."/>
            <person name="Larue G.E."/>
            <person name="Fisher S."/>
            <person name="Freeman R.M."/>
            <person name="Gunawardena J."/>
            <person name="Chu W."/>
            <person name="Stover N.A."/>
            <person name="Gregory B.D."/>
            <person name="Nowacki M."/>
            <person name="Derisi J."/>
            <person name="Roy S.W."/>
            <person name="Marshall W.F."/>
            <person name="Sood P."/>
        </authorList>
    </citation>
    <scope>NUCLEOTIDE SEQUENCE [LARGE SCALE GENOMIC DNA]</scope>
    <source>
        <strain evidence="1">WM001</strain>
    </source>
</reference>
<gene>
    <name evidence="1" type="ORF">SteCoe_21105</name>
</gene>
<dbReference type="EMBL" id="MPUH01000494">
    <property type="protein sequence ID" value="OMJ78978.1"/>
    <property type="molecule type" value="Genomic_DNA"/>
</dbReference>
<accession>A0A1R2BQC5</accession>